<sequence length="432" mass="47358">MTVTGTHVRSSWRGVAWGAFFASWGGWLLDGFTASVYAFVALPATQYLLPASHIPLKYESFFLAAFFSVFLIGWGTAFIFGPLGDRYGRFRVLAISIALYGVGSVLSGLSTNAYEFMAFRFITGLGIGAEWFVGGTSVAEIFPEDRRVFGAGLFHSGYYFGYFFAALAALFLQSIIGFRGMLILGVIPVAFIMYIRYTTKEPERWERARERMGGNISSWKAFRSIFSREYLRVTVVSSVVMVAVILGLWSGTVYVPTAIEKMAAIDGIAKTQFLRLSALGGAVTSTLTIVGCILMPLMAERVGRRITLIVFLACMAVSVYVIYGIVYYLHSLTDMFALLVLLGFGGADFSVFSLWLPELYPTEARSSGFGAVTTLGRYFAAGFEFLIGIITLAVGFGHGIAYTAIAFVAVMPLVFLIRETRGKGLREEVLRG</sequence>
<feature type="transmembrane region" description="Helical" evidence="5">
    <location>
        <begin position="230"/>
        <end position="253"/>
    </location>
</feature>
<protein>
    <submittedName>
        <fullName evidence="7">MFS transporter</fullName>
    </submittedName>
</protein>
<dbReference type="Gene3D" id="1.20.1250.20">
    <property type="entry name" value="MFS general substrate transporter like domains"/>
    <property type="match status" value="2"/>
</dbReference>
<feature type="transmembrane region" description="Helical" evidence="5">
    <location>
        <begin position="15"/>
        <end position="40"/>
    </location>
</feature>
<dbReference type="PANTHER" id="PTHR23508">
    <property type="entry name" value="CARBOXYLIC ACID TRANSPORTER PROTEIN HOMOLOG"/>
    <property type="match status" value="1"/>
</dbReference>
<dbReference type="GO" id="GO:0005886">
    <property type="term" value="C:plasma membrane"/>
    <property type="evidence" value="ECO:0007669"/>
    <property type="project" value="TreeGrafter"/>
</dbReference>
<feature type="transmembrane region" description="Helical" evidence="5">
    <location>
        <begin position="92"/>
        <end position="111"/>
    </location>
</feature>
<evidence type="ECO:0000256" key="4">
    <source>
        <dbReference type="ARBA" id="ARBA00023136"/>
    </source>
</evidence>
<feature type="transmembrane region" description="Helical" evidence="5">
    <location>
        <begin position="306"/>
        <end position="329"/>
    </location>
</feature>
<dbReference type="RefSeq" id="WP_188681521.1">
    <property type="nucleotide sequence ID" value="NZ_BMNY01000002.1"/>
</dbReference>
<evidence type="ECO:0000256" key="1">
    <source>
        <dbReference type="ARBA" id="ARBA00004141"/>
    </source>
</evidence>
<organism evidence="7 8">
    <name type="scientific">Thermogymnomonas acidicola</name>
    <dbReference type="NCBI Taxonomy" id="399579"/>
    <lineage>
        <taxon>Archaea</taxon>
        <taxon>Methanobacteriati</taxon>
        <taxon>Thermoplasmatota</taxon>
        <taxon>Thermoplasmata</taxon>
        <taxon>Thermoplasmatales</taxon>
        <taxon>Thermogymnomonas</taxon>
    </lineage>
</organism>
<feature type="transmembrane region" description="Helical" evidence="5">
    <location>
        <begin position="151"/>
        <end position="172"/>
    </location>
</feature>
<feature type="transmembrane region" description="Helical" evidence="5">
    <location>
        <begin position="178"/>
        <end position="197"/>
    </location>
</feature>
<feature type="transmembrane region" description="Helical" evidence="5">
    <location>
        <begin position="335"/>
        <end position="356"/>
    </location>
</feature>
<comment type="caution">
    <text evidence="7">The sequence shown here is derived from an EMBL/GenBank/DDBJ whole genome shotgun (WGS) entry which is preliminary data.</text>
</comment>
<feature type="domain" description="Major facilitator superfamily (MFS) profile" evidence="6">
    <location>
        <begin position="19"/>
        <end position="421"/>
    </location>
</feature>
<evidence type="ECO:0000256" key="3">
    <source>
        <dbReference type="ARBA" id="ARBA00022989"/>
    </source>
</evidence>
<feature type="transmembrane region" description="Helical" evidence="5">
    <location>
        <begin position="60"/>
        <end position="80"/>
    </location>
</feature>
<dbReference type="GO" id="GO:0046943">
    <property type="term" value="F:carboxylic acid transmembrane transporter activity"/>
    <property type="evidence" value="ECO:0007669"/>
    <property type="project" value="TreeGrafter"/>
</dbReference>
<evidence type="ECO:0000256" key="2">
    <source>
        <dbReference type="ARBA" id="ARBA00022692"/>
    </source>
</evidence>
<dbReference type="Pfam" id="PF07690">
    <property type="entry name" value="MFS_1"/>
    <property type="match status" value="1"/>
</dbReference>
<evidence type="ECO:0000256" key="5">
    <source>
        <dbReference type="SAM" id="Phobius"/>
    </source>
</evidence>
<dbReference type="InterPro" id="IPR020846">
    <property type="entry name" value="MFS_dom"/>
</dbReference>
<keyword evidence="3 5" id="KW-1133">Transmembrane helix</keyword>
<comment type="subcellular location">
    <subcellularLocation>
        <location evidence="1">Membrane</location>
        <topology evidence="1">Multi-pass membrane protein</topology>
    </subcellularLocation>
</comment>
<keyword evidence="2 5" id="KW-0812">Transmembrane</keyword>
<evidence type="ECO:0000313" key="7">
    <source>
        <dbReference type="EMBL" id="GGM77111.1"/>
    </source>
</evidence>
<dbReference type="InterPro" id="IPR036259">
    <property type="entry name" value="MFS_trans_sf"/>
</dbReference>
<feature type="transmembrane region" description="Helical" evidence="5">
    <location>
        <begin position="368"/>
        <end position="394"/>
    </location>
</feature>
<keyword evidence="4 5" id="KW-0472">Membrane</keyword>
<feature type="transmembrane region" description="Helical" evidence="5">
    <location>
        <begin position="117"/>
        <end position="139"/>
    </location>
</feature>
<gene>
    <name evidence="7" type="ORF">GCM10007108_13980</name>
</gene>
<accession>A0AA37BSE6</accession>
<dbReference type="Proteomes" id="UP000632195">
    <property type="component" value="Unassembled WGS sequence"/>
</dbReference>
<dbReference type="PROSITE" id="PS50850">
    <property type="entry name" value="MFS"/>
    <property type="match status" value="1"/>
</dbReference>
<dbReference type="EMBL" id="BMNY01000002">
    <property type="protein sequence ID" value="GGM77111.1"/>
    <property type="molecule type" value="Genomic_DNA"/>
</dbReference>
<feature type="transmembrane region" description="Helical" evidence="5">
    <location>
        <begin position="273"/>
        <end position="294"/>
    </location>
</feature>
<dbReference type="PANTHER" id="PTHR23508:SF10">
    <property type="entry name" value="CARBOXYLIC ACID TRANSPORTER PROTEIN HOMOLOG"/>
    <property type="match status" value="1"/>
</dbReference>
<keyword evidence="8" id="KW-1185">Reference proteome</keyword>
<dbReference type="SUPFAM" id="SSF103473">
    <property type="entry name" value="MFS general substrate transporter"/>
    <property type="match status" value="1"/>
</dbReference>
<proteinExistence type="predicted"/>
<reference evidence="7" key="2">
    <citation type="submission" date="2022-09" db="EMBL/GenBank/DDBJ databases">
        <authorList>
            <person name="Sun Q."/>
            <person name="Ohkuma M."/>
        </authorList>
    </citation>
    <scope>NUCLEOTIDE SEQUENCE</scope>
    <source>
        <strain evidence="7">JCM 13583</strain>
    </source>
</reference>
<evidence type="ECO:0000259" key="6">
    <source>
        <dbReference type="PROSITE" id="PS50850"/>
    </source>
</evidence>
<feature type="transmembrane region" description="Helical" evidence="5">
    <location>
        <begin position="400"/>
        <end position="417"/>
    </location>
</feature>
<dbReference type="InterPro" id="IPR011701">
    <property type="entry name" value="MFS"/>
</dbReference>
<reference evidence="7" key="1">
    <citation type="journal article" date="2014" name="Int. J. Syst. Evol. Microbiol.">
        <title>Complete genome sequence of Corynebacterium casei LMG S-19264T (=DSM 44701T), isolated from a smear-ripened cheese.</title>
        <authorList>
            <consortium name="US DOE Joint Genome Institute (JGI-PGF)"/>
            <person name="Walter F."/>
            <person name="Albersmeier A."/>
            <person name="Kalinowski J."/>
            <person name="Ruckert C."/>
        </authorList>
    </citation>
    <scope>NUCLEOTIDE SEQUENCE</scope>
    <source>
        <strain evidence="7">JCM 13583</strain>
    </source>
</reference>
<dbReference type="AlphaFoldDB" id="A0AA37BSE6"/>
<evidence type="ECO:0000313" key="8">
    <source>
        <dbReference type="Proteomes" id="UP000632195"/>
    </source>
</evidence>
<name>A0AA37BSE6_9ARCH</name>